<evidence type="ECO:0000313" key="1">
    <source>
        <dbReference type="EMBL" id="KAE8672737.1"/>
    </source>
</evidence>
<proteinExistence type="predicted"/>
<organism evidence="1 2">
    <name type="scientific">Hibiscus syriacus</name>
    <name type="common">Rose of Sharon</name>
    <dbReference type="NCBI Taxonomy" id="106335"/>
    <lineage>
        <taxon>Eukaryota</taxon>
        <taxon>Viridiplantae</taxon>
        <taxon>Streptophyta</taxon>
        <taxon>Embryophyta</taxon>
        <taxon>Tracheophyta</taxon>
        <taxon>Spermatophyta</taxon>
        <taxon>Magnoliopsida</taxon>
        <taxon>eudicotyledons</taxon>
        <taxon>Gunneridae</taxon>
        <taxon>Pentapetalae</taxon>
        <taxon>rosids</taxon>
        <taxon>malvids</taxon>
        <taxon>Malvales</taxon>
        <taxon>Malvaceae</taxon>
        <taxon>Malvoideae</taxon>
        <taxon>Hibiscus</taxon>
    </lineage>
</organism>
<name>A0A6A2YEJ2_HIBSY</name>
<dbReference type="EMBL" id="VEPZ02001441">
    <property type="protein sequence ID" value="KAE8672737.1"/>
    <property type="molecule type" value="Genomic_DNA"/>
</dbReference>
<sequence>MVHLFNRLLSDEELLPIIGKIHPSERNYAKQQSDYIISQADSGKDGRLSLIEMIEKPYVFYSAIFSEDEDEDYEYHNEFR</sequence>
<keyword evidence="2" id="KW-1185">Reference proteome</keyword>
<evidence type="ECO:0008006" key="3">
    <source>
        <dbReference type="Google" id="ProtNLM"/>
    </source>
</evidence>
<gene>
    <name evidence="1" type="ORF">F3Y22_tig00111834pilonHSYRG00051</name>
</gene>
<accession>A0A6A2YEJ2</accession>
<reference evidence="1" key="1">
    <citation type="submission" date="2019-09" db="EMBL/GenBank/DDBJ databases">
        <title>Draft genome information of white flower Hibiscus syriacus.</title>
        <authorList>
            <person name="Kim Y.-M."/>
        </authorList>
    </citation>
    <scope>NUCLEOTIDE SEQUENCE [LARGE SCALE GENOMIC DNA]</scope>
    <source>
        <strain evidence="1">YM2019G1</strain>
    </source>
</reference>
<protein>
    <recommendedName>
        <fullName evidence="3">EF-hand domain-containing protein</fullName>
    </recommendedName>
</protein>
<dbReference type="Proteomes" id="UP000436088">
    <property type="component" value="Unassembled WGS sequence"/>
</dbReference>
<evidence type="ECO:0000313" key="2">
    <source>
        <dbReference type="Proteomes" id="UP000436088"/>
    </source>
</evidence>
<dbReference type="AlphaFoldDB" id="A0A6A2YEJ2"/>
<comment type="caution">
    <text evidence="1">The sequence shown here is derived from an EMBL/GenBank/DDBJ whole genome shotgun (WGS) entry which is preliminary data.</text>
</comment>